<dbReference type="EMBL" id="GISG01249888">
    <property type="protein sequence ID" value="MBA4671146.1"/>
    <property type="molecule type" value="Transcribed_RNA"/>
</dbReference>
<dbReference type="InterPro" id="IPR011042">
    <property type="entry name" value="6-blade_b-propeller_TolB-like"/>
</dbReference>
<dbReference type="InterPro" id="IPR001258">
    <property type="entry name" value="NHL_repeat"/>
</dbReference>
<dbReference type="AlphaFoldDB" id="A0A7C9EPC8"/>
<evidence type="ECO:0008006" key="3">
    <source>
        <dbReference type="Google" id="ProtNLM"/>
    </source>
</evidence>
<dbReference type="SMART" id="SM00135">
    <property type="entry name" value="LY"/>
    <property type="match status" value="1"/>
</dbReference>
<keyword evidence="1" id="KW-0677">Repeat</keyword>
<dbReference type="Pfam" id="PF01436">
    <property type="entry name" value="NHL"/>
    <property type="match status" value="1"/>
</dbReference>
<reference evidence="2" key="2">
    <citation type="submission" date="2020-07" db="EMBL/GenBank/DDBJ databases">
        <authorList>
            <person name="Vera ALvarez R."/>
            <person name="Arias-Moreno D.M."/>
            <person name="Jimenez-Jacinto V."/>
            <person name="Jimenez-Bremont J.F."/>
            <person name="Swaminathan K."/>
            <person name="Moose S.P."/>
            <person name="Guerrero-Gonzalez M.L."/>
            <person name="Marino-Ramirez L."/>
            <person name="Landsman D."/>
            <person name="Rodriguez-Kessler M."/>
            <person name="Delgado-Sanchez P."/>
        </authorList>
    </citation>
    <scope>NUCLEOTIDE SEQUENCE</scope>
    <source>
        <tissue evidence="2">Cladode</tissue>
    </source>
</reference>
<reference evidence="2" key="1">
    <citation type="journal article" date="2013" name="J. Plant Res.">
        <title>Effect of fungi and light on seed germination of three Opuntia species from semiarid lands of central Mexico.</title>
        <authorList>
            <person name="Delgado-Sanchez P."/>
            <person name="Jimenez-Bremont J.F."/>
            <person name="Guerrero-Gonzalez Mde L."/>
            <person name="Flores J."/>
        </authorList>
    </citation>
    <scope>NUCLEOTIDE SEQUENCE</scope>
    <source>
        <tissue evidence="2">Cladode</tissue>
    </source>
</reference>
<evidence type="ECO:0000313" key="2">
    <source>
        <dbReference type="EMBL" id="MBA4671146.1"/>
    </source>
</evidence>
<proteinExistence type="predicted"/>
<dbReference type="FunFam" id="2.120.10.30:FF:000081">
    <property type="entry name" value="NHL repeat-containing protein 2"/>
    <property type="match status" value="1"/>
</dbReference>
<protein>
    <recommendedName>
        <fullName evidence="3">Peptidylamidoglycolate lyase</fullName>
    </recommendedName>
</protein>
<evidence type="ECO:0000256" key="1">
    <source>
        <dbReference type="ARBA" id="ARBA00022737"/>
    </source>
</evidence>
<dbReference type="PANTHER" id="PTHR46388:SF2">
    <property type="entry name" value="NHL REPEAT-CONTAINING PROTEIN 2"/>
    <property type="match status" value="1"/>
</dbReference>
<dbReference type="SUPFAM" id="SSF63825">
    <property type="entry name" value="YWTD domain"/>
    <property type="match status" value="1"/>
</dbReference>
<dbReference type="Gene3D" id="2.120.10.30">
    <property type="entry name" value="TolB, C-terminal domain"/>
    <property type="match status" value="1"/>
</dbReference>
<dbReference type="InterPro" id="IPR000033">
    <property type="entry name" value="LDLR_classB_rpt"/>
</dbReference>
<dbReference type="PANTHER" id="PTHR46388">
    <property type="entry name" value="NHL REPEAT-CONTAINING PROTEIN 2"/>
    <property type="match status" value="1"/>
</dbReference>
<sequence length="154" mass="17137">MFYGKRNLLDETPLPLRLEKDNDPRLLTSPLKFPGKLTVDVLNNRLFISDSNHNRIVVTDLDGGYIMQVGSSGEEGLRDGSFDDATFNRPQGLAYNAKRNVLYVADTENHALREVDFVNDVVRTLAGNGTKGSDYRGGGKGTNQLLNSPWDVFF</sequence>
<accession>A0A7C9EPC8</accession>
<organism evidence="2">
    <name type="scientific">Opuntia streptacantha</name>
    <name type="common">Prickly pear cactus</name>
    <name type="synonym">Opuntia cardona</name>
    <dbReference type="NCBI Taxonomy" id="393608"/>
    <lineage>
        <taxon>Eukaryota</taxon>
        <taxon>Viridiplantae</taxon>
        <taxon>Streptophyta</taxon>
        <taxon>Embryophyta</taxon>
        <taxon>Tracheophyta</taxon>
        <taxon>Spermatophyta</taxon>
        <taxon>Magnoliopsida</taxon>
        <taxon>eudicotyledons</taxon>
        <taxon>Gunneridae</taxon>
        <taxon>Pentapetalae</taxon>
        <taxon>Caryophyllales</taxon>
        <taxon>Cactineae</taxon>
        <taxon>Cactaceae</taxon>
        <taxon>Opuntioideae</taxon>
        <taxon>Opuntia</taxon>
    </lineage>
</organism>
<name>A0A7C9EPC8_OPUST</name>